<protein>
    <submittedName>
        <fullName evidence="1">Uncharacterized protein</fullName>
    </submittedName>
</protein>
<dbReference type="EMBL" id="ML208336">
    <property type="protein sequence ID" value="TFK69126.1"/>
    <property type="molecule type" value="Genomic_DNA"/>
</dbReference>
<dbReference type="Proteomes" id="UP000308600">
    <property type="component" value="Unassembled WGS sequence"/>
</dbReference>
<keyword evidence="2" id="KW-1185">Reference proteome</keyword>
<name>A0ACD3ATS9_9AGAR</name>
<evidence type="ECO:0000313" key="2">
    <source>
        <dbReference type="Proteomes" id="UP000308600"/>
    </source>
</evidence>
<proteinExistence type="predicted"/>
<reference evidence="1 2" key="1">
    <citation type="journal article" date="2019" name="Nat. Ecol. Evol.">
        <title>Megaphylogeny resolves global patterns of mushroom evolution.</title>
        <authorList>
            <person name="Varga T."/>
            <person name="Krizsan K."/>
            <person name="Foldi C."/>
            <person name="Dima B."/>
            <person name="Sanchez-Garcia M."/>
            <person name="Sanchez-Ramirez S."/>
            <person name="Szollosi G.J."/>
            <person name="Szarkandi J.G."/>
            <person name="Papp V."/>
            <person name="Albert L."/>
            <person name="Andreopoulos W."/>
            <person name="Angelini C."/>
            <person name="Antonin V."/>
            <person name="Barry K.W."/>
            <person name="Bougher N.L."/>
            <person name="Buchanan P."/>
            <person name="Buyck B."/>
            <person name="Bense V."/>
            <person name="Catcheside P."/>
            <person name="Chovatia M."/>
            <person name="Cooper J."/>
            <person name="Damon W."/>
            <person name="Desjardin D."/>
            <person name="Finy P."/>
            <person name="Geml J."/>
            <person name="Haridas S."/>
            <person name="Hughes K."/>
            <person name="Justo A."/>
            <person name="Karasinski D."/>
            <person name="Kautmanova I."/>
            <person name="Kiss B."/>
            <person name="Kocsube S."/>
            <person name="Kotiranta H."/>
            <person name="LaButti K.M."/>
            <person name="Lechner B.E."/>
            <person name="Liimatainen K."/>
            <person name="Lipzen A."/>
            <person name="Lukacs Z."/>
            <person name="Mihaltcheva S."/>
            <person name="Morgado L.N."/>
            <person name="Niskanen T."/>
            <person name="Noordeloos M.E."/>
            <person name="Ohm R.A."/>
            <person name="Ortiz-Santana B."/>
            <person name="Ovrebo C."/>
            <person name="Racz N."/>
            <person name="Riley R."/>
            <person name="Savchenko A."/>
            <person name="Shiryaev A."/>
            <person name="Soop K."/>
            <person name="Spirin V."/>
            <person name="Szebenyi C."/>
            <person name="Tomsovsky M."/>
            <person name="Tulloss R.E."/>
            <person name="Uehling J."/>
            <person name="Grigoriev I.V."/>
            <person name="Vagvolgyi C."/>
            <person name="Papp T."/>
            <person name="Martin F.M."/>
            <person name="Miettinen O."/>
            <person name="Hibbett D.S."/>
            <person name="Nagy L.G."/>
        </authorList>
    </citation>
    <scope>NUCLEOTIDE SEQUENCE [LARGE SCALE GENOMIC DNA]</scope>
    <source>
        <strain evidence="1 2">NL-1719</strain>
    </source>
</reference>
<sequence length="378" mass="41230">MFCFPSAKKLPDDEDSTSRKKESTRESKVVEEFKQQDDYKASTGDLSAQMLSMMLETIKTAGEAAPVPFLEHAASVALVILETVQNVKENKEQFKQLADECCALVYTLYRTRGTIPDSEITVDYVRAAQTLDNTISEISRFALRSASRKWWQRVLRVQSDTDKIGEYRQKLNHALVLFNMDQSQTIFALAYRCYQLQVNSQSQTPSSIPVDTPGIRSTSAPTDVGIVSQSTQRVNDEAFRSREGPIVNVSAETTPVEANETPASSTRTEASPEVEGVPGPGDGGRTPSAISPPITTTTPPAIPTRPPPAPMFGAGFPFNGTLSGNIQMTNVGGDYNVSKVNKKVINTNSHNTYVKGRRAASSANTRQDSGFSSDSNND</sequence>
<organism evidence="1 2">
    <name type="scientific">Pluteus cervinus</name>
    <dbReference type="NCBI Taxonomy" id="181527"/>
    <lineage>
        <taxon>Eukaryota</taxon>
        <taxon>Fungi</taxon>
        <taxon>Dikarya</taxon>
        <taxon>Basidiomycota</taxon>
        <taxon>Agaricomycotina</taxon>
        <taxon>Agaricomycetes</taxon>
        <taxon>Agaricomycetidae</taxon>
        <taxon>Agaricales</taxon>
        <taxon>Pluteineae</taxon>
        <taxon>Pluteaceae</taxon>
        <taxon>Pluteus</taxon>
    </lineage>
</organism>
<evidence type="ECO:0000313" key="1">
    <source>
        <dbReference type="EMBL" id="TFK69126.1"/>
    </source>
</evidence>
<gene>
    <name evidence="1" type="ORF">BDN72DRAFT_625204</name>
</gene>
<accession>A0ACD3ATS9</accession>